<sequence>MDSFDVQIDQLLEHATTVADMANDARNAAATAQAVLSGDAFGLFGQFLAMAILQASTEAKEALGKAAQTVTDVNSGLITTANAYQSIDRRRASVFAKETP</sequence>
<dbReference type="Pfam" id="PF10824">
    <property type="entry name" value="T7SS_ESX_EspC"/>
    <property type="match status" value="1"/>
</dbReference>
<dbReference type="EMBL" id="JAGINW010000001">
    <property type="protein sequence ID" value="MBP2321110.1"/>
    <property type="molecule type" value="Genomic_DNA"/>
</dbReference>
<dbReference type="InterPro" id="IPR022536">
    <property type="entry name" value="EspC"/>
</dbReference>
<evidence type="ECO:0000313" key="2">
    <source>
        <dbReference type="Proteomes" id="UP001519332"/>
    </source>
</evidence>
<organism evidence="1 2">
    <name type="scientific">Kibdelosporangium banguiense</name>
    <dbReference type="NCBI Taxonomy" id="1365924"/>
    <lineage>
        <taxon>Bacteria</taxon>
        <taxon>Bacillati</taxon>
        <taxon>Actinomycetota</taxon>
        <taxon>Actinomycetes</taxon>
        <taxon>Pseudonocardiales</taxon>
        <taxon>Pseudonocardiaceae</taxon>
        <taxon>Kibdelosporangium</taxon>
    </lineage>
</organism>
<gene>
    <name evidence="1" type="ORF">JOF56_001495</name>
</gene>
<comment type="caution">
    <text evidence="1">The sequence shown here is derived from an EMBL/GenBank/DDBJ whole genome shotgun (WGS) entry which is preliminary data.</text>
</comment>
<reference evidence="1 2" key="1">
    <citation type="submission" date="2021-03" db="EMBL/GenBank/DDBJ databases">
        <title>Sequencing the genomes of 1000 actinobacteria strains.</title>
        <authorList>
            <person name="Klenk H.-P."/>
        </authorList>
    </citation>
    <scope>NUCLEOTIDE SEQUENCE [LARGE SCALE GENOMIC DNA]</scope>
    <source>
        <strain evidence="1 2">DSM 46670</strain>
    </source>
</reference>
<dbReference type="RefSeq" id="WP_209635772.1">
    <property type="nucleotide sequence ID" value="NZ_JAGINW010000001.1"/>
</dbReference>
<keyword evidence="2" id="KW-1185">Reference proteome</keyword>
<evidence type="ECO:0008006" key="3">
    <source>
        <dbReference type="Google" id="ProtNLM"/>
    </source>
</evidence>
<proteinExistence type="predicted"/>
<dbReference type="Proteomes" id="UP001519332">
    <property type="component" value="Unassembled WGS sequence"/>
</dbReference>
<evidence type="ECO:0000313" key="1">
    <source>
        <dbReference type="EMBL" id="MBP2321110.1"/>
    </source>
</evidence>
<name>A0ABS4TAH8_9PSEU</name>
<protein>
    <recommendedName>
        <fullName evidence="3">Excreted virulence factor EspC, type VII ESX diderm</fullName>
    </recommendedName>
</protein>
<accession>A0ABS4TAH8</accession>